<comment type="caution">
    <text evidence="4">The sequence shown here is derived from an EMBL/GenBank/DDBJ whole genome shotgun (WGS) entry which is preliminary data.</text>
</comment>
<sequence>MKGEFQDWELLQSSDSDLVPVSPIEMRNLEGVEGETEGMIRSDYFSLDNQSRYAKTVAVEGDVSEEGFVGSDNESWIDTGSETRRERKNSGEFLSDSGSDRSDDRKFGDFEVKNQKDQVGFEGIEEKETRSESLGKFEFDNGKSSDVDTKNELGFVENVKSSGGSGEIQVHDKDLDNCWSDSGGDGLVSMKFRDAEKESGIDIGDLANRTAELEGSGEFDGGNDLNVGMEESVGNSAIVNSVGDEEKRRVEWWKVPFEVLKYCLFKVSPFWSISAAAAAIGFVILGRRLYKMKQKSKSLQLKVTVDDKKVSQFMNHAARLNEAFSVVRRGPITRPALPAGGVNAWPVMSMMR</sequence>
<dbReference type="AlphaFoldDB" id="A0AAV5JNN8"/>
<keyword evidence="5" id="KW-1185">Reference proteome</keyword>
<feature type="compositionally biased region" description="Basic and acidic residues" evidence="1">
    <location>
        <begin position="98"/>
        <end position="109"/>
    </location>
</feature>
<evidence type="ECO:0000259" key="3">
    <source>
        <dbReference type="Pfam" id="PF20705"/>
    </source>
</evidence>
<evidence type="ECO:0000313" key="5">
    <source>
        <dbReference type="Proteomes" id="UP001054252"/>
    </source>
</evidence>
<reference evidence="4 5" key="1">
    <citation type="journal article" date="2021" name="Commun. Biol.">
        <title>The genome of Shorea leprosula (Dipterocarpaceae) highlights the ecological relevance of drought in aseasonal tropical rainforests.</title>
        <authorList>
            <person name="Ng K.K.S."/>
            <person name="Kobayashi M.J."/>
            <person name="Fawcett J.A."/>
            <person name="Hatakeyama M."/>
            <person name="Paape T."/>
            <person name="Ng C.H."/>
            <person name="Ang C.C."/>
            <person name="Tnah L.H."/>
            <person name="Lee C.T."/>
            <person name="Nishiyama T."/>
            <person name="Sese J."/>
            <person name="O'Brien M.J."/>
            <person name="Copetti D."/>
            <person name="Mohd Noor M.I."/>
            <person name="Ong R.C."/>
            <person name="Putra M."/>
            <person name="Sireger I.Z."/>
            <person name="Indrioko S."/>
            <person name="Kosugi Y."/>
            <person name="Izuno A."/>
            <person name="Isagi Y."/>
            <person name="Lee S.L."/>
            <person name="Shimizu K.K."/>
        </authorList>
    </citation>
    <scope>NUCLEOTIDE SEQUENCE [LARGE SCALE GENOMIC DNA]</scope>
    <source>
        <strain evidence="4">214</strain>
    </source>
</reference>
<dbReference type="PANTHER" id="PTHR33646:SF6">
    <property type="entry name" value="TRANSMEMBRANE PROTEIN"/>
    <property type="match status" value="1"/>
</dbReference>
<evidence type="ECO:0000313" key="4">
    <source>
        <dbReference type="EMBL" id="GKV12390.1"/>
    </source>
</evidence>
<keyword evidence="2" id="KW-0812">Transmembrane</keyword>
<evidence type="ECO:0000256" key="2">
    <source>
        <dbReference type="SAM" id="Phobius"/>
    </source>
</evidence>
<feature type="transmembrane region" description="Helical" evidence="2">
    <location>
        <begin position="270"/>
        <end position="290"/>
    </location>
</feature>
<dbReference type="Pfam" id="PF20705">
    <property type="entry name" value="DUF6821"/>
    <property type="match status" value="1"/>
</dbReference>
<dbReference type="InterPro" id="IPR045883">
    <property type="entry name" value="At4g13530-like"/>
</dbReference>
<dbReference type="PANTHER" id="PTHR33646">
    <property type="entry name" value="GB|AAF00631.1"/>
    <property type="match status" value="1"/>
</dbReference>
<feature type="domain" description="DUF6821" evidence="3">
    <location>
        <begin position="242"/>
        <end position="341"/>
    </location>
</feature>
<keyword evidence="2" id="KW-1133">Transmembrane helix</keyword>
<accession>A0AAV5JNN8</accession>
<gene>
    <name evidence="4" type="ORF">SLEP1_g23539</name>
</gene>
<dbReference type="Proteomes" id="UP001054252">
    <property type="component" value="Unassembled WGS sequence"/>
</dbReference>
<dbReference type="EMBL" id="BPVZ01000036">
    <property type="protein sequence ID" value="GKV12390.1"/>
    <property type="molecule type" value="Genomic_DNA"/>
</dbReference>
<dbReference type="InterPro" id="IPR049224">
    <property type="entry name" value="DUF6821"/>
</dbReference>
<protein>
    <recommendedName>
        <fullName evidence="3">DUF6821 domain-containing protein</fullName>
    </recommendedName>
</protein>
<evidence type="ECO:0000256" key="1">
    <source>
        <dbReference type="SAM" id="MobiDB-lite"/>
    </source>
</evidence>
<organism evidence="4 5">
    <name type="scientific">Rubroshorea leprosula</name>
    <dbReference type="NCBI Taxonomy" id="152421"/>
    <lineage>
        <taxon>Eukaryota</taxon>
        <taxon>Viridiplantae</taxon>
        <taxon>Streptophyta</taxon>
        <taxon>Embryophyta</taxon>
        <taxon>Tracheophyta</taxon>
        <taxon>Spermatophyta</taxon>
        <taxon>Magnoliopsida</taxon>
        <taxon>eudicotyledons</taxon>
        <taxon>Gunneridae</taxon>
        <taxon>Pentapetalae</taxon>
        <taxon>rosids</taxon>
        <taxon>malvids</taxon>
        <taxon>Malvales</taxon>
        <taxon>Dipterocarpaceae</taxon>
        <taxon>Rubroshorea</taxon>
    </lineage>
</organism>
<proteinExistence type="predicted"/>
<name>A0AAV5JNN8_9ROSI</name>
<feature type="region of interest" description="Disordered" evidence="1">
    <location>
        <begin position="64"/>
        <end position="109"/>
    </location>
</feature>
<keyword evidence="2" id="KW-0472">Membrane</keyword>
<feature type="compositionally biased region" description="Basic and acidic residues" evidence="1">
    <location>
        <begin position="81"/>
        <end position="90"/>
    </location>
</feature>